<gene>
    <name evidence="1" type="ORF">GCM10010276_22350</name>
</gene>
<sequence>MGAGLQKQYTVQQQMAVGSCHYRYEHGESLEDPKCTPGVISPAVTQANLKSVICRNSTPPPTAAPVP</sequence>
<keyword evidence="2" id="KW-1185">Reference proteome</keyword>
<dbReference type="Proteomes" id="UP001501777">
    <property type="component" value="Unassembled WGS sequence"/>
</dbReference>
<accession>A0ABP5YND8</accession>
<proteinExistence type="predicted"/>
<dbReference type="EMBL" id="BAAASG010000006">
    <property type="protein sequence ID" value="GAA2484225.1"/>
    <property type="molecule type" value="Genomic_DNA"/>
</dbReference>
<evidence type="ECO:0000313" key="2">
    <source>
        <dbReference type="Proteomes" id="UP001501777"/>
    </source>
</evidence>
<dbReference type="PROSITE" id="PS51257">
    <property type="entry name" value="PROKAR_LIPOPROTEIN"/>
    <property type="match status" value="1"/>
</dbReference>
<name>A0ABP5YND8_STRLO</name>
<reference evidence="2" key="1">
    <citation type="journal article" date="2019" name="Int. J. Syst. Evol. Microbiol.">
        <title>The Global Catalogue of Microorganisms (GCM) 10K type strain sequencing project: providing services to taxonomists for standard genome sequencing and annotation.</title>
        <authorList>
            <consortium name="The Broad Institute Genomics Platform"/>
            <consortium name="The Broad Institute Genome Sequencing Center for Infectious Disease"/>
            <person name="Wu L."/>
            <person name="Ma J."/>
        </authorList>
    </citation>
    <scope>NUCLEOTIDE SEQUENCE [LARGE SCALE GENOMIC DNA]</scope>
    <source>
        <strain evidence="2">JCM 4395</strain>
    </source>
</reference>
<organism evidence="1 2">
    <name type="scientific">Streptomyces longisporus</name>
    <dbReference type="NCBI Taxonomy" id="1948"/>
    <lineage>
        <taxon>Bacteria</taxon>
        <taxon>Bacillati</taxon>
        <taxon>Actinomycetota</taxon>
        <taxon>Actinomycetes</taxon>
        <taxon>Kitasatosporales</taxon>
        <taxon>Streptomycetaceae</taxon>
        <taxon>Streptomyces</taxon>
    </lineage>
</organism>
<evidence type="ECO:0000313" key="1">
    <source>
        <dbReference type="EMBL" id="GAA2484225.1"/>
    </source>
</evidence>
<comment type="caution">
    <text evidence="1">The sequence shown here is derived from an EMBL/GenBank/DDBJ whole genome shotgun (WGS) entry which is preliminary data.</text>
</comment>
<protein>
    <submittedName>
        <fullName evidence="1">Uncharacterized protein</fullName>
    </submittedName>
</protein>